<dbReference type="Proteomes" id="UP000325375">
    <property type="component" value="Unassembled WGS sequence"/>
</dbReference>
<organism evidence="2 3">
    <name type="scientific">Pseudomonas fluorescens</name>
    <dbReference type="NCBI Taxonomy" id="294"/>
    <lineage>
        <taxon>Bacteria</taxon>
        <taxon>Pseudomonadati</taxon>
        <taxon>Pseudomonadota</taxon>
        <taxon>Gammaproteobacteria</taxon>
        <taxon>Pseudomonadales</taxon>
        <taxon>Pseudomonadaceae</taxon>
        <taxon>Pseudomonas</taxon>
    </lineage>
</organism>
<name>A0A5E7EM52_PSEFL</name>
<evidence type="ECO:0000313" key="2">
    <source>
        <dbReference type="EMBL" id="VVO27985.1"/>
    </source>
</evidence>
<feature type="compositionally biased region" description="Basic and acidic residues" evidence="1">
    <location>
        <begin position="10"/>
        <end position="19"/>
    </location>
</feature>
<evidence type="ECO:0000313" key="3">
    <source>
        <dbReference type="Proteomes" id="UP000325375"/>
    </source>
</evidence>
<gene>
    <name evidence="2" type="ORF">PS718_04749</name>
</gene>
<accession>A0A5E7EM52</accession>
<feature type="region of interest" description="Disordered" evidence="1">
    <location>
        <begin position="173"/>
        <end position="211"/>
    </location>
</feature>
<sequence length="529" mass="59574">MGKKPLKKVITSDRPETDQPTRYSPTDDGTLTLRSLLDTSNIELRQMTAQPPSSLDSQLSTIQVFELPADTTISQTTVERPLSDYYLPPSLAERLPDPDPVSAIRTTDRGRQYVDLVDGWTVRVDTDAQGDLRARLPSVLTLGARLERVEDSLAWRRLPTDDAEAGNAELIVSRRELPDKEPDDAVPAKRMRGIDEESTTENPAPPAPDTSIAMPWKNWKLSPERVSLNHITVDGLRYEILPHGEFPPPPIVYVKNPAHFSYDFDSLNKILSDHLQQQPRGAIQIPTTQRWEIDPTLPFNGPLTDYVATYFRYLTTSSVRKVARKQFDLANGGDIATGAGLTTLRQTFNDWKTSRPAPRPEMVDPLLMLPITHLAPGSKGKRVLKLDFLDKQAPLERLEFNPEDFPQNYDFFPLNQTVDALNVSMYKLLTRNGYTVFIPIRTTLYPALVFQRTGHEFVFCMNLHRSLGTQHQIHHNIKAFTEQSIGPEALHAIETARSANKLVWLKGVTNIAPNRPDSVIIVRVDAPEI</sequence>
<evidence type="ECO:0000256" key="1">
    <source>
        <dbReference type="SAM" id="MobiDB-lite"/>
    </source>
</evidence>
<proteinExistence type="predicted"/>
<dbReference type="AlphaFoldDB" id="A0A5E7EM52"/>
<reference evidence="2 3" key="1">
    <citation type="submission" date="2019-09" db="EMBL/GenBank/DDBJ databases">
        <authorList>
            <person name="Chandra G."/>
            <person name="Truman W A."/>
        </authorList>
    </citation>
    <scope>NUCLEOTIDE SEQUENCE [LARGE SCALE GENOMIC DNA]</scope>
    <source>
        <strain evidence="2">PS718</strain>
    </source>
</reference>
<dbReference type="EMBL" id="CABVHX010000027">
    <property type="protein sequence ID" value="VVO27985.1"/>
    <property type="molecule type" value="Genomic_DNA"/>
</dbReference>
<protein>
    <submittedName>
        <fullName evidence="2">Uncharacterized protein</fullName>
    </submittedName>
</protein>
<feature type="compositionally biased region" description="Polar residues" evidence="1">
    <location>
        <begin position="20"/>
        <end position="29"/>
    </location>
</feature>
<feature type="region of interest" description="Disordered" evidence="1">
    <location>
        <begin position="1"/>
        <end position="29"/>
    </location>
</feature>
<dbReference type="RefSeq" id="WP_150604849.1">
    <property type="nucleotide sequence ID" value="NZ_CABVHX010000027.1"/>
</dbReference>